<dbReference type="EMBL" id="CP034207">
    <property type="protein sequence ID" value="QBZ61782.1"/>
    <property type="molecule type" value="Genomic_DNA"/>
</dbReference>
<reference evidence="1 2" key="1">
    <citation type="journal article" date="2019" name="Mol. Biol. Evol.">
        <title>Blast fungal genomes show frequent chromosomal changes, gene gains and losses, and effector gene turnover.</title>
        <authorList>
            <person name="Gomez Luciano L.B."/>
            <person name="Jason Tsai I."/>
            <person name="Chuma I."/>
            <person name="Tosa Y."/>
            <person name="Chen Y.H."/>
            <person name="Li J.Y."/>
            <person name="Li M.Y."/>
            <person name="Jade Lu M.Y."/>
            <person name="Nakayashiki H."/>
            <person name="Li W.H."/>
        </authorList>
    </citation>
    <scope>NUCLEOTIDE SEQUENCE [LARGE SCALE GENOMIC DNA]</scope>
    <source>
        <strain evidence="1">MZ5-1-6</strain>
    </source>
</reference>
<evidence type="ECO:0000313" key="2">
    <source>
        <dbReference type="Proteomes" id="UP000294847"/>
    </source>
</evidence>
<accession>A0A4P7NID6</accession>
<proteinExistence type="predicted"/>
<sequence length="105" mass="11552">MATGAPNAATEPLLNIQQRSGLASIRQSLNNARTQVSLLLDQVTNIAIKRMLTEVADDLDVVISSVGNIEADATHPEKRVRVYDPRDVEFQAAQAKLREQEQGNR</sequence>
<gene>
    <name evidence="1" type="ORF">PoMZ_08740</name>
</gene>
<protein>
    <submittedName>
        <fullName evidence="1">Uncharacterized protein</fullName>
    </submittedName>
</protein>
<dbReference type="Proteomes" id="UP000294847">
    <property type="component" value="Chromosome 4"/>
</dbReference>
<evidence type="ECO:0000313" key="1">
    <source>
        <dbReference type="EMBL" id="QBZ61782.1"/>
    </source>
</evidence>
<name>A0A4P7NID6_PYROR</name>
<dbReference type="VEuPathDB" id="FungiDB:M_BR32_EuGene_00114811"/>
<dbReference type="AlphaFoldDB" id="A0A4P7NID6"/>
<organism evidence="1 2">
    <name type="scientific">Pyricularia oryzae</name>
    <name type="common">Rice blast fungus</name>
    <name type="synonym">Magnaporthe oryzae</name>
    <dbReference type="NCBI Taxonomy" id="318829"/>
    <lineage>
        <taxon>Eukaryota</taxon>
        <taxon>Fungi</taxon>
        <taxon>Dikarya</taxon>
        <taxon>Ascomycota</taxon>
        <taxon>Pezizomycotina</taxon>
        <taxon>Sordariomycetes</taxon>
        <taxon>Sordariomycetidae</taxon>
        <taxon>Magnaporthales</taxon>
        <taxon>Pyriculariaceae</taxon>
        <taxon>Pyricularia</taxon>
    </lineage>
</organism>